<organism evidence="1">
    <name type="scientific">marine sediment metagenome</name>
    <dbReference type="NCBI Taxonomy" id="412755"/>
    <lineage>
        <taxon>unclassified sequences</taxon>
        <taxon>metagenomes</taxon>
        <taxon>ecological metagenomes</taxon>
    </lineage>
</organism>
<dbReference type="AlphaFoldDB" id="X1L8Y5"/>
<gene>
    <name evidence="1" type="ORF">S06H3_20773</name>
</gene>
<feature type="non-terminal residue" evidence="1">
    <location>
        <position position="1"/>
    </location>
</feature>
<comment type="caution">
    <text evidence="1">The sequence shown here is derived from an EMBL/GenBank/DDBJ whole genome shotgun (WGS) entry which is preliminary data.</text>
</comment>
<reference evidence="1" key="1">
    <citation type="journal article" date="2014" name="Front. Microbiol.">
        <title>High frequency of phylogenetically diverse reductive dehalogenase-homologous genes in deep subseafloor sedimentary metagenomes.</title>
        <authorList>
            <person name="Kawai M."/>
            <person name="Futagami T."/>
            <person name="Toyoda A."/>
            <person name="Takaki Y."/>
            <person name="Nishi S."/>
            <person name="Hori S."/>
            <person name="Arai W."/>
            <person name="Tsubouchi T."/>
            <person name="Morono Y."/>
            <person name="Uchiyama I."/>
            <person name="Ito T."/>
            <person name="Fujiyama A."/>
            <person name="Inagaki F."/>
            <person name="Takami H."/>
        </authorList>
    </citation>
    <scope>NUCLEOTIDE SEQUENCE</scope>
    <source>
        <strain evidence="1">Expedition CK06-06</strain>
    </source>
</reference>
<protein>
    <submittedName>
        <fullName evidence="1">Uncharacterized protein</fullName>
    </submittedName>
</protein>
<evidence type="ECO:0000313" key="1">
    <source>
        <dbReference type="EMBL" id="GAI02336.1"/>
    </source>
</evidence>
<name>X1L8Y5_9ZZZZ</name>
<proteinExistence type="predicted"/>
<accession>X1L8Y5</accession>
<dbReference type="EMBL" id="BARV01010807">
    <property type="protein sequence ID" value="GAI02336.1"/>
    <property type="molecule type" value="Genomic_DNA"/>
</dbReference>
<sequence length="47" mass="5518">RGDIEPVLAMADELQFQDRENKIDLNLIEFWWHQEIGIPAIRVVNNA</sequence>